<dbReference type="CDD" id="cd20335">
    <property type="entry name" value="BRcat_RBR"/>
    <property type="match status" value="1"/>
</dbReference>
<keyword evidence="6 9" id="KW-0863">Zinc-finger</keyword>
<evidence type="ECO:0000256" key="7">
    <source>
        <dbReference type="ARBA" id="ARBA00022786"/>
    </source>
</evidence>
<dbReference type="OrthoDB" id="1431934at2759"/>
<keyword evidence="14" id="KW-1185">Reference proteome</keyword>
<evidence type="ECO:0000256" key="9">
    <source>
        <dbReference type="PROSITE-ProRule" id="PRU00175"/>
    </source>
</evidence>
<dbReference type="InterPro" id="IPR044066">
    <property type="entry name" value="TRIAD_supradom"/>
</dbReference>
<name>A0A517L230_9PEZI</name>
<evidence type="ECO:0000256" key="4">
    <source>
        <dbReference type="ARBA" id="ARBA00022723"/>
    </source>
</evidence>
<dbReference type="Proteomes" id="UP000316270">
    <property type="component" value="Chromosome 3"/>
</dbReference>
<dbReference type="PROSITE" id="PS51873">
    <property type="entry name" value="TRIAD"/>
    <property type="match status" value="1"/>
</dbReference>
<evidence type="ECO:0000256" key="8">
    <source>
        <dbReference type="ARBA" id="ARBA00022833"/>
    </source>
</evidence>
<dbReference type="Gene3D" id="3.30.40.10">
    <property type="entry name" value="Zinc/RING finger domain, C3HC4 (zinc finger)"/>
    <property type="match status" value="1"/>
</dbReference>
<organism evidence="13 14">
    <name type="scientific">Venturia effusa</name>
    <dbReference type="NCBI Taxonomy" id="50376"/>
    <lineage>
        <taxon>Eukaryota</taxon>
        <taxon>Fungi</taxon>
        <taxon>Dikarya</taxon>
        <taxon>Ascomycota</taxon>
        <taxon>Pezizomycotina</taxon>
        <taxon>Dothideomycetes</taxon>
        <taxon>Pleosporomycetidae</taxon>
        <taxon>Venturiales</taxon>
        <taxon>Venturiaceae</taxon>
        <taxon>Venturia</taxon>
    </lineage>
</organism>
<dbReference type="SUPFAM" id="SSF57850">
    <property type="entry name" value="RING/U-box"/>
    <property type="match status" value="3"/>
</dbReference>
<feature type="compositionally biased region" description="Basic and acidic residues" evidence="10">
    <location>
        <begin position="140"/>
        <end position="151"/>
    </location>
</feature>
<dbReference type="Pfam" id="PF22191">
    <property type="entry name" value="IBR_1"/>
    <property type="match status" value="1"/>
</dbReference>
<proteinExistence type="predicted"/>
<evidence type="ECO:0000256" key="2">
    <source>
        <dbReference type="ARBA" id="ARBA00012251"/>
    </source>
</evidence>
<dbReference type="AlphaFoldDB" id="A0A517L230"/>
<sequence length="420" mass="46884">MKTQGKGPTPRGRRHSIFNSEIIDLRSPSPEQVPKSRPPPGTGTENLAEPSSKRRKLNGGATRLIARSHPDSDGPDGSSDVNTIQDHAASQDCTKCGGRGKLSSKLTVKDQTGKRGKEIPRRGHEKTSCKRCRSCKSRGKRAEESAKESTVRKPSIPRQARQGERRDDEEFHIAPETQDFTLLSMMLEEEKTPTERDCSACAEEKPVAEYGYKLTETCDHARRICQDCVVGWVEAKISEGRWNTITCPECKSLLEYSDISQILSQESGSFKHFDDLATKACLNSMGEYRHCLSPTCKAGQLHSGGEDSPIFMCRSCGHKSCTIHNMPWHEGEICADYDTRVARAKKNVADNAASEAKVAQMKACPKCKAPFKKNGGCDHMTCTRCRFEFCYLCLVDYALIRKNGNAFHGKDCRYHTRRLR</sequence>
<dbReference type="CDD" id="cd20336">
    <property type="entry name" value="Rcat_RBR"/>
    <property type="match status" value="1"/>
</dbReference>
<dbReference type="Pfam" id="PF01485">
    <property type="entry name" value="IBR"/>
    <property type="match status" value="1"/>
</dbReference>
<dbReference type="InterPro" id="IPR002867">
    <property type="entry name" value="IBR_dom"/>
</dbReference>
<accession>A0A517L230</accession>
<dbReference type="EC" id="2.3.2.31" evidence="2"/>
<dbReference type="InterPro" id="IPR013083">
    <property type="entry name" value="Znf_RING/FYVE/PHD"/>
</dbReference>
<feature type="region of interest" description="Disordered" evidence="10">
    <location>
        <begin position="140"/>
        <end position="169"/>
    </location>
</feature>
<dbReference type="EMBL" id="CP042187">
    <property type="protein sequence ID" value="QDS69688.1"/>
    <property type="molecule type" value="Genomic_DNA"/>
</dbReference>
<dbReference type="InterPro" id="IPR001841">
    <property type="entry name" value="Znf_RING"/>
</dbReference>
<evidence type="ECO:0000256" key="5">
    <source>
        <dbReference type="ARBA" id="ARBA00022737"/>
    </source>
</evidence>
<dbReference type="InterPro" id="IPR031127">
    <property type="entry name" value="E3_UB_ligase_RBR"/>
</dbReference>
<feature type="region of interest" description="Disordered" evidence="10">
    <location>
        <begin position="1"/>
        <end position="125"/>
    </location>
</feature>
<comment type="catalytic activity">
    <reaction evidence="1">
        <text>[E2 ubiquitin-conjugating enzyme]-S-ubiquitinyl-L-cysteine + [acceptor protein]-L-lysine = [E2 ubiquitin-conjugating enzyme]-L-cysteine + [acceptor protein]-N(6)-ubiquitinyl-L-lysine.</text>
        <dbReference type="EC" id="2.3.2.31"/>
    </reaction>
</comment>
<keyword evidence="4" id="KW-0479">Metal-binding</keyword>
<protein>
    <recommendedName>
        <fullName evidence="2">RBR-type E3 ubiquitin transferase</fullName>
        <ecNumber evidence="2">2.3.2.31</ecNumber>
    </recommendedName>
</protein>
<gene>
    <name evidence="13" type="ORF">FKW77_009690</name>
</gene>
<reference evidence="13 14" key="1">
    <citation type="submission" date="2019-07" db="EMBL/GenBank/DDBJ databases">
        <title>Finished genome of Venturia effusa.</title>
        <authorList>
            <person name="Young C.A."/>
            <person name="Cox M.P."/>
            <person name="Ganley A.R.D."/>
            <person name="David W.J."/>
        </authorList>
    </citation>
    <scope>NUCLEOTIDE SEQUENCE [LARGE SCALE GENOMIC DNA]</scope>
    <source>
        <strain evidence="14">albino</strain>
    </source>
</reference>
<evidence type="ECO:0000256" key="1">
    <source>
        <dbReference type="ARBA" id="ARBA00001798"/>
    </source>
</evidence>
<dbReference type="GO" id="GO:0061630">
    <property type="term" value="F:ubiquitin protein ligase activity"/>
    <property type="evidence" value="ECO:0007669"/>
    <property type="project" value="UniProtKB-EC"/>
</dbReference>
<dbReference type="GO" id="GO:0008270">
    <property type="term" value="F:zinc ion binding"/>
    <property type="evidence" value="ECO:0007669"/>
    <property type="project" value="UniProtKB-KW"/>
</dbReference>
<evidence type="ECO:0000313" key="14">
    <source>
        <dbReference type="Proteomes" id="UP000316270"/>
    </source>
</evidence>
<keyword evidence="7" id="KW-0833">Ubl conjugation pathway</keyword>
<feature type="domain" description="RING-type" evidence="12">
    <location>
        <begin position="194"/>
        <end position="412"/>
    </location>
</feature>
<evidence type="ECO:0000256" key="3">
    <source>
        <dbReference type="ARBA" id="ARBA00022679"/>
    </source>
</evidence>
<feature type="compositionally biased region" description="Basic and acidic residues" evidence="10">
    <location>
        <begin position="107"/>
        <end position="125"/>
    </location>
</feature>
<dbReference type="PANTHER" id="PTHR11685">
    <property type="entry name" value="RBR FAMILY RING FINGER AND IBR DOMAIN-CONTAINING"/>
    <property type="match status" value="1"/>
</dbReference>
<dbReference type="Gene3D" id="1.20.120.1750">
    <property type="match status" value="1"/>
</dbReference>
<dbReference type="STRING" id="50376.A0A517L230"/>
<evidence type="ECO:0000256" key="10">
    <source>
        <dbReference type="SAM" id="MobiDB-lite"/>
    </source>
</evidence>
<dbReference type="PROSITE" id="PS50089">
    <property type="entry name" value="ZF_RING_2"/>
    <property type="match status" value="1"/>
</dbReference>
<evidence type="ECO:0000259" key="12">
    <source>
        <dbReference type="PROSITE" id="PS51873"/>
    </source>
</evidence>
<keyword evidence="3" id="KW-0808">Transferase</keyword>
<keyword evidence="5" id="KW-0677">Repeat</keyword>
<evidence type="ECO:0000256" key="6">
    <source>
        <dbReference type="ARBA" id="ARBA00022771"/>
    </source>
</evidence>
<feature type="domain" description="RING-type" evidence="11">
    <location>
        <begin position="198"/>
        <end position="251"/>
    </location>
</feature>
<keyword evidence="8" id="KW-0862">Zinc</keyword>
<dbReference type="GO" id="GO:0016567">
    <property type="term" value="P:protein ubiquitination"/>
    <property type="evidence" value="ECO:0007669"/>
    <property type="project" value="InterPro"/>
</dbReference>
<dbReference type="SMART" id="SM00647">
    <property type="entry name" value="IBR"/>
    <property type="match status" value="2"/>
</dbReference>
<evidence type="ECO:0000259" key="11">
    <source>
        <dbReference type="PROSITE" id="PS50089"/>
    </source>
</evidence>
<evidence type="ECO:0000313" key="13">
    <source>
        <dbReference type="EMBL" id="QDS69688.1"/>
    </source>
</evidence>